<protein>
    <recommendedName>
        <fullName evidence="3">Phage portal protein</fullName>
    </recommendedName>
</protein>
<organism evidence="2">
    <name type="scientific">marine sediment metagenome</name>
    <dbReference type="NCBI Taxonomy" id="412755"/>
    <lineage>
        <taxon>unclassified sequences</taxon>
        <taxon>metagenomes</taxon>
        <taxon>ecological metagenomes</taxon>
    </lineage>
</organism>
<sequence length="443" mass="50676">MAFERFRVWAAQAFLGKQFPLFPQTGETLLQGFFPSTGVVRRGRIELLNAYRALPWLRASTNKIGEEIASTNWKLFVRTVNGRPVRDRALQRMDYDKAFKSIHEGLQDGTLREIEGPHPFLELLDRGSDRLDGWASDHATQVHLDTIGESFWWLQRNNAGLPGGYIVLASHWVKELPKENFPFYEISFGAIHELIPAEDIIWWKHADPANPYGRGTGVGESLGDELDLDESAVKFLKAFFKNDATPPLLIGLKGASETEMNRAMKKWEQRHKGIMKKFRAHFFRGELDVKTLAPVIKDMMMTELRTAARDTTHQVYGIPPEILGIIANSNRATITAAESIFARHVILPRLEFRRRGYQRNLVPLWDDRLIVWYDSPIPDDLEKMLAAAKAMPSALEYNEWRQMQGLDAKPELEGLHPVPGKLTPQVIINEEEEEEEEPEEEEP</sequence>
<reference evidence="2" key="1">
    <citation type="journal article" date="2015" name="Nature">
        <title>Complex archaea that bridge the gap between prokaryotes and eukaryotes.</title>
        <authorList>
            <person name="Spang A."/>
            <person name="Saw J.H."/>
            <person name="Jorgensen S.L."/>
            <person name="Zaremba-Niedzwiedzka K."/>
            <person name="Martijn J."/>
            <person name="Lind A.E."/>
            <person name="van Eijk R."/>
            <person name="Schleper C."/>
            <person name="Guy L."/>
            <person name="Ettema T.J."/>
        </authorList>
    </citation>
    <scope>NUCLEOTIDE SEQUENCE</scope>
</reference>
<gene>
    <name evidence="2" type="ORF">LCGC14_2452480</name>
</gene>
<evidence type="ECO:0008006" key="3">
    <source>
        <dbReference type="Google" id="ProtNLM"/>
    </source>
</evidence>
<accession>A0A0F9BFS4</accession>
<proteinExistence type="predicted"/>
<evidence type="ECO:0000256" key="1">
    <source>
        <dbReference type="SAM" id="MobiDB-lite"/>
    </source>
</evidence>
<feature type="compositionally biased region" description="Acidic residues" evidence="1">
    <location>
        <begin position="429"/>
        <end position="443"/>
    </location>
</feature>
<dbReference type="EMBL" id="LAZR01037983">
    <property type="protein sequence ID" value="KKL20734.1"/>
    <property type="molecule type" value="Genomic_DNA"/>
</dbReference>
<comment type="caution">
    <text evidence="2">The sequence shown here is derived from an EMBL/GenBank/DDBJ whole genome shotgun (WGS) entry which is preliminary data.</text>
</comment>
<name>A0A0F9BFS4_9ZZZZ</name>
<dbReference type="AlphaFoldDB" id="A0A0F9BFS4"/>
<feature type="region of interest" description="Disordered" evidence="1">
    <location>
        <begin position="410"/>
        <end position="443"/>
    </location>
</feature>
<evidence type="ECO:0000313" key="2">
    <source>
        <dbReference type="EMBL" id="KKL20734.1"/>
    </source>
</evidence>
<dbReference type="Pfam" id="PF04860">
    <property type="entry name" value="Phage_portal"/>
    <property type="match status" value="1"/>
</dbReference>
<dbReference type="InterPro" id="IPR006944">
    <property type="entry name" value="Phage/GTA_portal"/>
</dbReference>
<feature type="non-terminal residue" evidence="2">
    <location>
        <position position="443"/>
    </location>
</feature>